<accession>A0ABT7SNI7</accession>
<dbReference type="PROSITE" id="PS50943">
    <property type="entry name" value="HTH_CROC1"/>
    <property type="match status" value="1"/>
</dbReference>
<feature type="domain" description="HTH cro/C1-type" evidence="1">
    <location>
        <begin position="8"/>
        <end position="61"/>
    </location>
</feature>
<sequence length="99" mass="11298">MPSLLEQIKARRLALGLRQSDMQERTAMLRQQYQRLESQGNPRLSSLEQVATGLNADLMLIPREKKYAVLALLQDDGSPEKQPYEDIWQGILGDLDDDD</sequence>
<evidence type="ECO:0000313" key="3">
    <source>
        <dbReference type="Proteomes" id="UP001241056"/>
    </source>
</evidence>
<dbReference type="InterPro" id="IPR010982">
    <property type="entry name" value="Lambda_DNA-bd_dom_sf"/>
</dbReference>
<dbReference type="EMBL" id="JAUCDY010000005">
    <property type="protein sequence ID" value="MDM7857755.1"/>
    <property type="molecule type" value="Genomic_DNA"/>
</dbReference>
<proteinExistence type="predicted"/>
<evidence type="ECO:0000259" key="1">
    <source>
        <dbReference type="PROSITE" id="PS50943"/>
    </source>
</evidence>
<keyword evidence="3" id="KW-1185">Reference proteome</keyword>
<name>A0ABT7SNI7_9GAMM</name>
<organism evidence="2 3">
    <name type="scientific">Thiopseudomonas acetoxidans</name>
    <dbReference type="NCBI Taxonomy" id="3041622"/>
    <lineage>
        <taxon>Bacteria</taxon>
        <taxon>Pseudomonadati</taxon>
        <taxon>Pseudomonadota</taxon>
        <taxon>Gammaproteobacteria</taxon>
        <taxon>Pseudomonadales</taxon>
        <taxon>Pseudomonadaceae</taxon>
        <taxon>Thiopseudomonas</taxon>
    </lineage>
</organism>
<dbReference type="InterPro" id="IPR001387">
    <property type="entry name" value="Cro/C1-type_HTH"/>
</dbReference>
<comment type="caution">
    <text evidence="2">The sequence shown here is derived from an EMBL/GenBank/DDBJ whole genome shotgun (WGS) entry which is preliminary data.</text>
</comment>
<evidence type="ECO:0000313" key="2">
    <source>
        <dbReference type="EMBL" id="MDM7857755.1"/>
    </source>
</evidence>
<protein>
    <submittedName>
        <fullName evidence="2">Helix-turn-helix transcriptional regulator</fullName>
    </submittedName>
</protein>
<dbReference type="Proteomes" id="UP001241056">
    <property type="component" value="Unassembled WGS sequence"/>
</dbReference>
<dbReference type="SUPFAM" id="SSF47413">
    <property type="entry name" value="lambda repressor-like DNA-binding domains"/>
    <property type="match status" value="1"/>
</dbReference>
<dbReference type="RefSeq" id="WP_289410416.1">
    <property type="nucleotide sequence ID" value="NZ_JAUCDY010000005.1"/>
</dbReference>
<reference evidence="2 3" key="1">
    <citation type="submission" date="2023-06" db="EMBL/GenBank/DDBJ databases">
        <title>Thiopseudomonas sp. CY1220 draft genome sequence.</title>
        <authorList>
            <person name="Zhao G."/>
            <person name="An M."/>
        </authorList>
    </citation>
    <scope>NUCLEOTIDE SEQUENCE [LARGE SCALE GENOMIC DNA]</scope>
    <source>
        <strain evidence="2 3">CY1220</strain>
    </source>
</reference>
<gene>
    <name evidence="2" type="ORF">QEZ41_05620</name>
</gene>
<dbReference type="Gene3D" id="1.10.260.40">
    <property type="entry name" value="lambda repressor-like DNA-binding domains"/>
    <property type="match status" value="1"/>
</dbReference>